<evidence type="ECO:0000313" key="2">
    <source>
        <dbReference type="Proteomes" id="UP000007882"/>
    </source>
</evidence>
<dbReference type="STRING" id="512565.AMIS_22790"/>
<reference evidence="1 2" key="1">
    <citation type="submission" date="2012-02" db="EMBL/GenBank/DDBJ databases">
        <title>Complete genome sequence of Actinoplanes missouriensis 431 (= NBRC 102363).</title>
        <authorList>
            <person name="Ohnishi Y."/>
            <person name="Ishikawa J."/>
            <person name="Sekine M."/>
            <person name="Hosoyama A."/>
            <person name="Harada T."/>
            <person name="Narita H."/>
            <person name="Hata T."/>
            <person name="Konno Y."/>
            <person name="Tutikane K."/>
            <person name="Fujita N."/>
            <person name="Horinouchi S."/>
            <person name="Hayakawa M."/>
        </authorList>
    </citation>
    <scope>NUCLEOTIDE SEQUENCE [LARGE SCALE GENOMIC DNA]</scope>
    <source>
        <strain evidence="2">ATCC 14538 / DSM 43046 / CBS 188.64 / JCM 3121 / NBRC 102363 / NCIMB 12654 / NRRL B-3342 / UNCC 431</strain>
    </source>
</reference>
<name>I0H3B2_ACTM4</name>
<dbReference type="HOGENOM" id="CLU_793991_0_0_11"/>
<dbReference type="Proteomes" id="UP000007882">
    <property type="component" value="Chromosome"/>
</dbReference>
<dbReference type="OrthoDB" id="3767110at2"/>
<dbReference type="AlphaFoldDB" id="I0H3B2"/>
<dbReference type="InterPro" id="IPR010581">
    <property type="entry name" value="DUF1152"/>
</dbReference>
<evidence type="ECO:0000313" key="1">
    <source>
        <dbReference type="EMBL" id="BAL87499.1"/>
    </source>
</evidence>
<dbReference type="eggNOG" id="COG4034">
    <property type="taxonomic scope" value="Bacteria"/>
</dbReference>
<evidence type="ECO:0008006" key="3">
    <source>
        <dbReference type="Google" id="ProtNLM"/>
    </source>
</evidence>
<dbReference type="EMBL" id="AP012319">
    <property type="protein sequence ID" value="BAL87499.1"/>
    <property type="molecule type" value="Genomic_DNA"/>
</dbReference>
<dbReference type="RefSeq" id="WP_014442394.1">
    <property type="nucleotide sequence ID" value="NC_017093.1"/>
</dbReference>
<dbReference type="PATRIC" id="fig|512565.3.peg.2274"/>
<accession>I0H3B2</accession>
<proteinExistence type="predicted"/>
<dbReference type="Pfam" id="PF06626">
    <property type="entry name" value="DUF1152"/>
    <property type="match status" value="1"/>
</dbReference>
<dbReference type="KEGG" id="ams:AMIS_22790"/>
<keyword evidence="2" id="KW-1185">Reference proteome</keyword>
<sequence>MGTLLVAAGGGGDAIAAAALSALIPDKAVGIATMAWDRLLIDPLPGPRSAADFARLESRRGWWQVTSHSRPIAPAGSTLPRLAGELPLPLALLDPSRGAQGMREQIESAARDLHADHILLVDVGGDLLGQPDDPGLRSPFADALTAASCLSLPAEAWVAGPGLDGELTENLVWQRAASHATVHTLEPEIWKPYLPILHWHPTEATALLASAALGLRGTVEIRDAGLPVPLTDRSPTALDLDLAAVADINPLLPILAGTTSLAAAERLAVRTMGTTELEAERAKAARPRRHQPPAADTLAALPDWERAARRRGVDFVTYRRLAEALGHIEVAALRTLLTTHHPTGDTGLLWRVEDRGCEAARTDGAEAKPTLLN</sequence>
<gene>
    <name evidence="1" type="ordered locus">AMIS_22790</name>
</gene>
<organism evidence="1 2">
    <name type="scientific">Actinoplanes missouriensis (strain ATCC 14538 / DSM 43046 / CBS 188.64 / JCM 3121 / NBRC 102363 / NCIMB 12654 / NRRL B-3342 / UNCC 431)</name>
    <dbReference type="NCBI Taxonomy" id="512565"/>
    <lineage>
        <taxon>Bacteria</taxon>
        <taxon>Bacillati</taxon>
        <taxon>Actinomycetota</taxon>
        <taxon>Actinomycetes</taxon>
        <taxon>Micromonosporales</taxon>
        <taxon>Micromonosporaceae</taxon>
        <taxon>Actinoplanes</taxon>
    </lineage>
</organism>
<protein>
    <recommendedName>
        <fullName evidence="3">DUF1152 domain-containing protein</fullName>
    </recommendedName>
</protein>